<protein>
    <submittedName>
        <fullName evidence="1">Uncharacterized protein</fullName>
    </submittedName>
</protein>
<dbReference type="EMBL" id="MN740642">
    <property type="protein sequence ID" value="QHS79337.1"/>
    <property type="molecule type" value="Genomic_DNA"/>
</dbReference>
<sequence length="102" mass="11717">MQDVFQTKIRVTDGETIEFFNNTLDGVVKDVLFELTAADKIYLDAVFGITKEQIEDKIHDGYGEHSTHVIISFERTKFISETVYISIPHYIVVETMMRIVGD</sequence>
<reference evidence="1" key="1">
    <citation type="journal article" date="2020" name="Nature">
        <title>Giant virus diversity and host interactions through global metagenomics.</title>
        <authorList>
            <person name="Schulz F."/>
            <person name="Roux S."/>
            <person name="Paez-Espino D."/>
            <person name="Jungbluth S."/>
            <person name="Walsh D.A."/>
            <person name="Denef V.J."/>
            <person name="McMahon K.D."/>
            <person name="Konstantinidis K.T."/>
            <person name="Eloe-Fadrosh E.A."/>
            <person name="Kyrpides N.C."/>
            <person name="Woyke T."/>
        </authorList>
    </citation>
    <scope>NUCLEOTIDE SEQUENCE</scope>
    <source>
        <strain evidence="1">GVMAG-S-1035237-23</strain>
    </source>
</reference>
<dbReference type="AlphaFoldDB" id="A0A6C0AHP5"/>
<accession>A0A6C0AHP5</accession>
<name>A0A6C0AHP5_9ZZZZ</name>
<proteinExistence type="predicted"/>
<organism evidence="1">
    <name type="scientific">viral metagenome</name>
    <dbReference type="NCBI Taxonomy" id="1070528"/>
    <lineage>
        <taxon>unclassified sequences</taxon>
        <taxon>metagenomes</taxon>
        <taxon>organismal metagenomes</taxon>
    </lineage>
</organism>
<evidence type="ECO:0000313" key="1">
    <source>
        <dbReference type="EMBL" id="QHS79337.1"/>
    </source>
</evidence>